<dbReference type="RefSeq" id="WP_078732990.1">
    <property type="nucleotide sequence ID" value="NZ_JAFHKI010000025.1"/>
</dbReference>
<comment type="caution">
    <text evidence="8">The sequence shown here is derived from an EMBL/GenBank/DDBJ whole genome shotgun (WGS) entry which is preliminary data.</text>
</comment>
<keyword evidence="9" id="KW-1185">Reference proteome</keyword>
<protein>
    <submittedName>
        <fullName evidence="8">S8 family serine peptidase</fullName>
    </submittedName>
</protein>
<keyword evidence="5" id="KW-0732">Signal</keyword>
<evidence type="ECO:0000259" key="6">
    <source>
        <dbReference type="SMART" id="SM00089"/>
    </source>
</evidence>
<dbReference type="SMART" id="SM00495">
    <property type="entry name" value="ChtBD3"/>
    <property type="match status" value="2"/>
</dbReference>
<evidence type="ECO:0000256" key="5">
    <source>
        <dbReference type="SAM" id="SignalP"/>
    </source>
</evidence>
<dbReference type="SUPFAM" id="SSF51055">
    <property type="entry name" value="Carbohydrate binding domain"/>
    <property type="match status" value="1"/>
</dbReference>
<dbReference type="SUPFAM" id="SSF52743">
    <property type="entry name" value="Subtilisin-like"/>
    <property type="match status" value="1"/>
</dbReference>
<dbReference type="GO" id="GO:0005576">
    <property type="term" value="C:extracellular region"/>
    <property type="evidence" value="ECO:0007669"/>
    <property type="project" value="InterPro"/>
</dbReference>
<organism evidence="8 9">
    <name type="scientific">Pseudomonas lactucae</name>
    <dbReference type="NCBI Taxonomy" id="2813360"/>
    <lineage>
        <taxon>Bacteria</taxon>
        <taxon>Pseudomonadati</taxon>
        <taxon>Pseudomonadota</taxon>
        <taxon>Gammaproteobacteria</taxon>
        <taxon>Pseudomonadales</taxon>
        <taxon>Pseudomonadaceae</taxon>
        <taxon>Pseudomonas</taxon>
    </lineage>
</organism>
<dbReference type="Proteomes" id="UP001154860">
    <property type="component" value="Unassembled WGS sequence"/>
</dbReference>
<comment type="caution">
    <text evidence="4">Lacks conserved residue(s) required for the propagation of feature annotation.</text>
</comment>
<feature type="domain" description="PKD/Chitinase" evidence="6">
    <location>
        <begin position="618"/>
        <end position="700"/>
    </location>
</feature>
<evidence type="ECO:0000256" key="4">
    <source>
        <dbReference type="PROSITE-ProRule" id="PRU01240"/>
    </source>
</evidence>
<feature type="chain" id="PRO_5040922803" evidence="5">
    <location>
        <begin position="25"/>
        <end position="856"/>
    </location>
</feature>
<proteinExistence type="inferred from homology"/>
<reference evidence="8 9" key="1">
    <citation type="journal article" date="2021" name="Int. J. Syst. Evol. Microbiol.">
        <title>Pseudomonas lactucae sp. nov., a pathogen causing bacterial rot of lettuce in Japan.</title>
        <authorList>
            <person name="Sawada H."/>
            <person name="Fujikawa T."/>
            <person name="Satou M."/>
        </authorList>
    </citation>
    <scope>NUCLEOTIDE SEQUENCE [LARGE SCALE GENOMIC DNA]</scope>
    <source>
        <strain evidence="8 9">MAFF 301381</strain>
    </source>
</reference>
<dbReference type="Gene3D" id="3.40.50.200">
    <property type="entry name" value="Peptidase S8/S53 domain"/>
    <property type="match status" value="1"/>
</dbReference>
<accession>A0A9X0Y8H2</accession>
<dbReference type="InterPro" id="IPR036852">
    <property type="entry name" value="Peptidase_S8/S53_dom_sf"/>
</dbReference>
<dbReference type="Gene3D" id="2.10.10.20">
    <property type="entry name" value="Carbohydrate-binding module superfamily 5/12"/>
    <property type="match status" value="2"/>
</dbReference>
<dbReference type="SMART" id="SM00089">
    <property type="entry name" value="PKD"/>
    <property type="match status" value="2"/>
</dbReference>
<reference evidence="8 9" key="2">
    <citation type="journal article" date="2023" name="Plant Pathol.">
        <title>Dismantling and reorganizing Pseudomonas marginalis sensu#lato.</title>
        <authorList>
            <person name="Sawada H."/>
            <person name="Fujikawa T."/>
            <person name="Satou M."/>
        </authorList>
    </citation>
    <scope>NUCLEOTIDE SEQUENCE [LARGE SCALE GENOMIC DNA]</scope>
    <source>
        <strain evidence="8 9">MAFF 301381</strain>
    </source>
</reference>
<dbReference type="InterPro" id="IPR035986">
    <property type="entry name" value="PKD_dom_sf"/>
</dbReference>
<evidence type="ECO:0000256" key="3">
    <source>
        <dbReference type="ARBA" id="ARBA00022825"/>
    </source>
</evidence>
<dbReference type="GO" id="GO:0006508">
    <property type="term" value="P:proteolysis"/>
    <property type="evidence" value="ECO:0007669"/>
    <property type="project" value="UniProtKB-KW"/>
</dbReference>
<evidence type="ECO:0000313" key="9">
    <source>
        <dbReference type="Proteomes" id="UP001154860"/>
    </source>
</evidence>
<feature type="domain" description="Chitin-binding type-3" evidence="7">
    <location>
        <begin position="804"/>
        <end position="848"/>
    </location>
</feature>
<dbReference type="InterPro" id="IPR013783">
    <property type="entry name" value="Ig-like_fold"/>
</dbReference>
<keyword evidence="3" id="KW-0720">Serine protease</keyword>
<dbReference type="GO" id="GO:0004553">
    <property type="term" value="F:hydrolase activity, hydrolyzing O-glycosyl compounds"/>
    <property type="evidence" value="ECO:0007669"/>
    <property type="project" value="InterPro"/>
</dbReference>
<feature type="domain" description="PKD/Chitinase" evidence="6">
    <location>
        <begin position="708"/>
        <end position="795"/>
    </location>
</feature>
<evidence type="ECO:0000256" key="2">
    <source>
        <dbReference type="ARBA" id="ARBA00022801"/>
    </source>
</evidence>
<dbReference type="CDD" id="cd12215">
    <property type="entry name" value="ChiC_BD"/>
    <property type="match status" value="2"/>
</dbReference>
<comment type="similarity">
    <text evidence="4">Belongs to the peptidase S8 family.</text>
</comment>
<dbReference type="InterPro" id="IPR022409">
    <property type="entry name" value="PKD/Chitinase_dom"/>
</dbReference>
<keyword evidence="2" id="KW-0378">Hydrolase</keyword>
<dbReference type="Gene3D" id="2.60.40.10">
    <property type="entry name" value="Immunoglobulins"/>
    <property type="match status" value="2"/>
</dbReference>
<evidence type="ECO:0000256" key="1">
    <source>
        <dbReference type="ARBA" id="ARBA00022670"/>
    </source>
</evidence>
<sequence length="856" mass="91378">MKYLSTVLAIGLLAAGSSALSAPAADIDHSHLIVLLKDDGTGARNWQDNRDPSSTFQSRVPNIKPLVPPTKALTRENVQALQRHRLDRYYLIDLRELTPQQAQALAAQLKQDPAIEYVDFEPLVDGMSDDKAEPVTQSTTTRIPDYTDRQNYLFGPRAMSPYRIGGVNAVQGWSVPGAKGENMRVISSEIDHWSYEHVDLPRPFMEINPTATTGSHDTASAGVIAARANGFGTTGVAPAAQLGYVQFGTERLMQLAEQLRAGDVVQLGVHYYYSTLPGVGCTSNCYMPLEYNRPVRDIITYLTQEKGAHVVLAAANGNINLDHPFFGGFFDRNRFDSGSIYAGAVSPTSGLKSDFSQYGSRVDLFSWGANVTTTTWSVANLTTGYTHTYSGTSSANPIIAGVMASLQGVARANGLGNIPPKELRRILVETGYPQANGNRTQIGVQPNLDLAIKKLLADGIGQPPTGRLALPEDVKSGATFTGHVYAESPSQKPLTYRWNATGFTPPTGDGPTLALTAPTMPVDTRTSISVVVSDGTHSITLTENILIKATETPPDGHCTTAWVATKVYSNTNEKVSHSGYNYQVAHWSQGARPDLNFVETGAAKPWRRLGACGGEQLVARITGPATVEVGKTLQLSGTSSTGQDLRFAWSANGFTPAASTQPSAAFVAPNTAGTRSITLTITDARGGTATASHSVNVTADTPANRPPVGDLMGDETIDSGKSANFLANTSDPDGDPMTYAWTLPDVLSANNSTTRTISVTARPVSRDTRATLSVSVSDGRGGVLRLDKPLTVKAAPDSGNCGNTPAWLATKVYSSYAEAVLYNGKVYKQNFYSINKPPDTNSAAYGKEWHLGVPCP</sequence>
<name>A0A9X0Y8H2_9PSED</name>
<evidence type="ECO:0000313" key="8">
    <source>
        <dbReference type="EMBL" id="MBN2975355.1"/>
    </source>
</evidence>
<feature type="domain" description="Chitin-binding type-3" evidence="7">
    <location>
        <begin position="559"/>
        <end position="609"/>
    </location>
</feature>
<gene>
    <name evidence="8" type="ORF">JWR99_04895</name>
</gene>
<dbReference type="InterPro" id="IPR023828">
    <property type="entry name" value="Peptidase_S8_Ser-AS"/>
</dbReference>
<dbReference type="PROSITE" id="PS00138">
    <property type="entry name" value="SUBTILASE_SER"/>
    <property type="match status" value="1"/>
</dbReference>
<dbReference type="Pfam" id="PF00082">
    <property type="entry name" value="Peptidase_S8"/>
    <property type="match status" value="1"/>
</dbReference>
<dbReference type="GO" id="GO:0004252">
    <property type="term" value="F:serine-type endopeptidase activity"/>
    <property type="evidence" value="ECO:0007669"/>
    <property type="project" value="InterPro"/>
</dbReference>
<keyword evidence="1" id="KW-0645">Protease</keyword>
<dbReference type="InterPro" id="IPR036573">
    <property type="entry name" value="CBM_sf_5/12"/>
</dbReference>
<dbReference type="EMBL" id="JAFHKJ010000019">
    <property type="protein sequence ID" value="MBN2975355.1"/>
    <property type="molecule type" value="Genomic_DNA"/>
</dbReference>
<dbReference type="PROSITE" id="PS51892">
    <property type="entry name" value="SUBTILASE"/>
    <property type="match status" value="1"/>
</dbReference>
<dbReference type="AlphaFoldDB" id="A0A9X0Y8H2"/>
<dbReference type="GO" id="GO:0005975">
    <property type="term" value="P:carbohydrate metabolic process"/>
    <property type="evidence" value="ECO:0007669"/>
    <property type="project" value="InterPro"/>
</dbReference>
<feature type="signal peptide" evidence="5">
    <location>
        <begin position="1"/>
        <end position="24"/>
    </location>
</feature>
<dbReference type="SUPFAM" id="SSF49299">
    <property type="entry name" value="PKD domain"/>
    <property type="match status" value="1"/>
</dbReference>
<dbReference type="InterPro" id="IPR003610">
    <property type="entry name" value="CBM5/12"/>
</dbReference>
<dbReference type="InterPro" id="IPR000209">
    <property type="entry name" value="Peptidase_S8/S53_dom"/>
</dbReference>
<evidence type="ECO:0000259" key="7">
    <source>
        <dbReference type="SMART" id="SM00495"/>
    </source>
</evidence>
<dbReference type="GO" id="GO:0030246">
    <property type="term" value="F:carbohydrate binding"/>
    <property type="evidence" value="ECO:0007669"/>
    <property type="project" value="InterPro"/>
</dbReference>
<dbReference type="CDD" id="cd00146">
    <property type="entry name" value="PKD"/>
    <property type="match status" value="1"/>
</dbReference>
<dbReference type="Pfam" id="PF17963">
    <property type="entry name" value="Big_9"/>
    <property type="match status" value="1"/>
</dbReference>